<proteinExistence type="predicted"/>
<organism evidence="1">
    <name type="scientific">marine metagenome</name>
    <dbReference type="NCBI Taxonomy" id="408172"/>
    <lineage>
        <taxon>unclassified sequences</taxon>
        <taxon>metagenomes</taxon>
        <taxon>ecological metagenomes</taxon>
    </lineage>
</organism>
<name>A0A382MI25_9ZZZZ</name>
<feature type="non-terminal residue" evidence="1">
    <location>
        <position position="1"/>
    </location>
</feature>
<gene>
    <name evidence="1" type="ORF">METZ01_LOCUS301353</name>
</gene>
<accession>A0A382MI25</accession>
<dbReference type="AlphaFoldDB" id="A0A382MI25"/>
<reference evidence="1" key="1">
    <citation type="submission" date="2018-05" db="EMBL/GenBank/DDBJ databases">
        <authorList>
            <person name="Lanie J.A."/>
            <person name="Ng W.-L."/>
            <person name="Kazmierczak K.M."/>
            <person name="Andrzejewski T.M."/>
            <person name="Davidsen T.M."/>
            <person name="Wayne K.J."/>
            <person name="Tettelin H."/>
            <person name="Glass J.I."/>
            <person name="Rusch D."/>
            <person name="Podicherti R."/>
            <person name="Tsui H.-C.T."/>
            <person name="Winkler M.E."/>
        </authorList>
    </citation>
    <scope>NUCLEOTIDE SEQUENCE</scope>
</reference>
<protein>
    <submittedName>
        <fullName evidence="1">Uncharacterized protein</fullName>
    </submittedName>
</protein>
<sequence>TEILPDPIPGGAPRGIFEQIGVELPPL</sequence>
<dbReference type="EMBL" id="UINC01093796">
    <property type="protein sequence ID" value="SVC48499.1"/>
    <property type="molecule type" value="Genomic_DNA"/>
</dbReference>
<evidence type="ECO:0000313" key="1">
    <source>
        <dbReference type="EMBL" id="SVC48499.1"/>
    </source>
</evidence>